<keyword evidence="3 8" id="KW-0812">Transmembrane</keyword>
<comment type="subcellular location">
    <subcellularLocation>
        <location evidence="1">Membrane</location>
        <topology evidence="1">Single-pass type II membrane protein</topology>
    </subcellularLocation>
</comment>
<keyword evidence="10" id="KW-1185">Reference proteome</keyword>
<dbReference type="GO" id="GO:0030007">
    <property type="term" value="P:intracellular potassium ion homeostasis"/>
    <property type="evidence" value="ECO:0007669"/>
    <property type="project" value="TreeGrafter"/>
</dbReference>
<protein>
    <submittedName>
        <fullName evidence="9">Uncharacterized protein</fullName>
    </submittedName>
</protein>
<keyword evidence="4" id="KW-0735">Signal-anchor</keyword>
<evidence type="ECO:0000256" key="1">
    <source>
        <dbReference type="ARBA" id="ARBA00004606"/>
    </source>
</evidence>
<dbReference type="OrthoDB" id="5912413at2759"/>
<evidence type="ECO:0000256" key="8">
    <source>
        <dbReference type="SAM" id="Phobius"/>
    </source>
</evidence>
<dbReference type="PANTHER" id="PTHR11523:SF28">
    <property type="entry name" value="NA_K-ATPASE BETA SUBUNIT ISOFORM 4-RELATED"/>
    <property type="match status" value="1"/>
</dbReference>
<feature type="compositionally biased region" description="Basic and acidic residues" evidence="7">
    <location>
        <begin position="7"/>
        <end position="27"/>
    </location>
</feature>
<evidence type="ECO:0000313" key="10">
    <source>
        <dbReference type="Proteomes" id="UP000828390"/>
    </source>
</evidence>
<dbReference type="Proteomes" id="UP000828390">
    <property type="component" value="Unassembled WGS sequence"/>
</dbReference>
<evidence type="ECO:0000256" key="6">
    <source>
        <dbReference type="ARBA" id="ARBA00023136"/>
    </source>
</evidence>
<name>A0A9D4CGJ4_DREPO</name>
<dbReference type="GO" id="GO:0006883">
    <property type="term" value="P:intracellular sodium ion homeostasis"/>
    <property type="evidence" value="ECO:0007669"/>
    <property type="project" value="TreeGrafter"/>
</dbReference>
<reference evidence="9" key="2">
    <citation type="submission" date="2020-11" db="EMBL/GenBank/DDBJ databases">
        <authorList>
            <person name="McCartney M.A."/>
            <person name="Auch B."/>
            <person name="Kono T."/>
            <person name="Mallez S."/>
            <person name="Becker A."/>
            <person name="Gohl D.M."/>
            <person name="Silverstein K.A.T."/>
            <person name="Koren S."/>
            <person name="Bechman K.B."/>
            <person name="Herman A."/>
            <person name="Abrahante J.E."/>
            <person name="Garbe J."/>
        </authorList>
    </citation>
    <scope>NUCLEOTIDE SEQUENCE</scope>
    <source>
        <strain evidence="9">Duluth1</strain>
        <tissue evidence="9">Whole animal</tissue>
    </source>
</reference>
<dbReference type="GO" id="GO:1990573">
    <property type="term" value="P:potassium ion import across plasma membrane"/>
    <property type="evidence" value="ECO:0007669"/>
    <property type="project" value="TreeGrafter"/>
</dbReference>
<gene>
    <name evidence="9" type="ORF">DPMN_050092</name>
</gene>
<comment type="similarity">
    <text evidence="2">Belongs to the X(+)/potassium ATPases subunit beta family.</text>
</comment>
<organism evidence="9 10">
    <name type="scientific">Dreissena polymorpha</name>
    <name type="common">Zebra mussel</name>
    <name type="synonym">Mytilus polymorpha</name>
    <dbReference type="NCBI Taxonomy" id="45954"/>
    <lineage>
        <taxon>Eukaryota</taxon>
        <taxon>Metazoa</taxon>
        <taxon>Spiralia</taxon>
        <taxon>Lophotrochozoa</taxon>
        <taxon>Mollusca</taxon>
        <taxon>Bivalvia</taxon>
        <taxon>Autobranchia</taxon>
        <taxon>Heteroconchia</taxon>
        <taxon>Euheterodonta</taxon>
        <taxon>Imparidentia</taxon>
        <taxon>Neoheterodontei</taxon>
        <taxon>Myida</taxon>
        <taxon>Dreissenoidea</taxon>
        <taxon>Dreissenidae</taxon>
        <taxon>Dreissena</taxon>
    </lineage>
</organism>
<proteinExistence type="inferred from homology"/>
<dbReference type="Gene3D" id="2.60.40.1660">
    <property type="entry name" value="Na, k-atpase alpha subunit"/>
    <property type="match status" value="1"/>
</dbReference>
<keyword evidence="5 8" id="KW-1133">Transmembrane helix</keyword>
<evidence type="ECO:0000256" key="3">
    <source>
        <dbReference type="ARBA" id="ARBA00022692"/>
    </source>
</evidence>
<keyword evidence="6 8" id="KW-0472">Membrane</keyword>
<dbReference type="GO" id="GO:0005890">
    <property type="term" value="C:sodium:potassium-exchanging ATPase complex"/>
    <property type="evidence" value="ECO:0007669"/>
    <property type="project" value="InterPro"/>
</dbReference>
<dbReference type="AlphaFoldDB" id="A0A9D4CGJ4"/>
<evidence type="ECO:0000256" key="2">
    <source>
        <dbReference type="ARBA" id="ARBA00005876"/>
    </source>
</evidence>
<evidence type="ECO:0000313" key="9">
    <source>
        <dbReference type="EMBL" id="KAH3724276.1"/>
    </source>
</evidence>
<dbReference type="GO" id="GO:0001671">
    <property type="term" value="F:ATPase activator activity"/>
    <property type="evidence" value="ECO:0007669"/>
    <property type="project" value="TreeGrafter"/>
</dbReference>
<feature type="transmembrane region" description="Helical" evidence="8">
    <location>
        <begin position="65"/>
        <end position="86"/>
    </location>
</feature>
<feature type="region of interest" description="Disordered" evidence="7">
    <location>
        <begin position="1"/>
        <end position="40"/>
    </location>
</feature>
<evidence type="ECO:0000256" key="7">
    <source>
        <dbReference type="SAM" id="MobiDB-lite"/>
    </source>
</evidence>
<reference evidence="9" key="1">
    <citation type="journal article" date="2019" name="bioRxiv">
        <title>The Genome of the Zebra Mussel, Dreissena polymorpha: A Resource for Invasive Species Research.</title>
        <authorList>
            <person name="McCartney M.A."/>
            <person name="Auch B."/>
            <person name="Kono T."/>
            <person name="Mallez S."/>
            <person name="Zhang Y."/>
            <person name="Obille A."/>
            <person name="Becker A."/>
            <person name="Abrahante J.E."/>
            <person name="Garbe J."/>
            <person name="Badalamenti J.P."/>
            <person name="Herman A."/>
            <person name="Mangelson H."/>
            <person name="Liachko I."/>
            <person name="Sullivan S."/>
            <person name="Sone E.D."/>
            <person name="Koren S."/>
            <person name="Silverstein K.A.T."/>
            <person name="Beckman K.B."/>
            <person name="Gohl D.M."/>
        </authorList>
    </citation>
    <scope>NUCLEOTIDE SEQUENCE</scope>
    <source>
        <strain evidence="9">Duluth1</strain>
        <tissue evidence="9">Whole animal</tissue>
    </source>
</reference>
<dbReference type="InterPro" id="IPR038702">
    <property type="entry name" value="Na/K_ATPase_sub_beta_sf"/>
</dbReference>
<dbReference type="InterPro" id="IPR000402">
    <property type="entry name" value="Na/K_ATPase_sub_beta"/>
</dbReference>
<evidence type="ECO:0000256" key="5">
    <source>
        <dbReference type="ARBA" id="ARBA00022989"/>
    </source>
</evidence>
<dbReference type="EMBL" id="JAIWYP010000012">
    <property type="protein sequence ID" value="KAH3724276.1"/>
    <property type="molecule type" value="Genomic_DNA"/>
</dbReference>
<dbReference type="Pfam" id="PF00287">
    <property type="entry name" value="Na_K-ATPase"/>
    <property type="match status" value="1"/>
</dbReference>
<dbReference type="PANTHER" id="PTHR11523">
    <property type="entry name" value="SODIUM/POTASSIUM-DEPENDENT ATPASE BETA SUBUNIT"/>
    <property type="match status" value="1"/>
</dbReference>
<dbReference type="GO" id="GO:0036376">
    <property type="term" value="P:sodium ion export across plasma membrane"/>
    <property type="evidence" value="ECO:0007669"/>
    <property type="project" value="TreeGrafter"/>
</dbReference>
<sequence length="344" mass="38702">MSYGRVTNDKQPFKDDDDHDSDYRDDPNGNQRGNGVYNHTVKPSVPQNRLQFLCFSCKNTKLVKFVMLGSAIVVLLALILVIVSAVGHKENNAKSNGTVPIIRHFGLFAVGPDDSGNLEIGLSHVDTYMNFVKRMENNINVYSTIRQESNPDIFKQCKNPETFIQPPEENQACMQTLFSFGDKCTNFNLYGMLEGQPCVLLILRLDTDINPEPFNLSLPENVEILKRLSSRHDPSNVGVSCEGKTKADQDLMVMRTVENNQTVEKMPEGGQISYNPANGFPTYFFAQKKRGENYVSPAVMVKFNSIPANHRVTVRCTAWAKNFNDGHPENSTMYTTEFSILIKL</sequence>
<evidence type="ECO:0000256" key="4">
    <source>
        <dbReference type="ARBA" id="ARBA00022968"/>
    </source>
</evidence>
<comment type="caution">
    <text evidence="9">The sequence shown here is derived from an EMBL/GenBank/DDBJ whole genome shotgun (WGS) entry which is preliminary data.</text>
</comment>
<accession>A0A9D4CGJ4</accession>